<keyword evidence="3" id="KW-0804">Transcription</keyword>
<dbReference type="Gene3D" id="1.10.357.10">
    <property type="entry name" value="Tetracycline Repressor, domain 2"/>
    <property type="match status" value="1"/>
</dbReference>
<keyword evidence="2 4" id="KW-0238">DNA-binding</keyword>
<keyword evidence="7" id="KW-1185">Reference proteome</keyword>
<dbReference type="GO" id="GO:0003700">
    <property type="term" value="F:DNA-binding transcription factor activity"/>
    <property type="evidence" value="ECO:0007669"/>
    <property type="project" value="TreeGrafter"/>
</dbReference>
<dbReference type="GO" id="GO:0000976">
    <property type="term" value="F:transcription cis-regulatory region binding"/>
    <property type="evidence" value="ECO:0007669"/>
    <property type="project" value="TreeGrafter"/>
</dbReference>
<evidence type="ECO:0000256" key="1">
    <source>
        <dbReference type="ARBA" id="ARBA00023015"/>
    </source>
</evidence>
<evidence type="ECO:0000256" key="3">
    <source>
        <dbReference type="ARBA" id="ARBA00023163"/>
    </source>
</evidence>
<evidence type="ECO:0000256" key="4">
    <source>
        <dbReference type="PROSITE-ProRule" id="PRU00335"/>
    </source>
</evidence>
<dbReference type="Pfam" id="PF00440">
    <property type="entry name" value="TetR_N"/>
    <property type="match status" value="1"/>
</dbReference>
<name>A0A1H3TKG7_9ACTN</name>
<gene>
    <name evidence="6" type="ORF">SAMN05421684_5802</name>
</gene>
<feature type="DNA-binding region" description="H-T-H motif" evidence="4">
    <location>
        <begin position="28"/>
        <end position="47"/>
    </location>
</feature>
<dbReference type="InterPro" id="IPR009057">
    <property type="entry name" value="Homeodomain-like_sf"/>
</dbReference>
<sequence length="186" mass="20390">MDVGAATRDRIREQALALFTDRGYVTASLREIADRVGITKASLYYHYSSKQELLVAVVQPLLAQWREVVVEAEASPHSPETVRRTLCRCVDTMLAHRTVANLFLRDTAGILPALAPLIDEVVETNRRLRDWLAGPAPSQVARIRAVAVLDLLRVALTAGATLGDVPDSLVRQTLLESAELVLSGRP</sequence>
<evidence type="ECO:0000256" key="2">
    <source>
        <dbReference type="ARBA" id="ARBA00023125"/>
    </source>
</evidence>
<organism evidence="6 7">
    <name type="scientific">Asanoa ishikariensis</name>
    <dbReference type="NCBI Taxonomy" id="137265"/>
    <lineage>
        <taxon>Bacteria</taxon>
        <taxon>Bacillati</taxon>
        <taxon>Actinomycetota</taxon>
        <taxon>Actinomycetes</taxon>
        <taxon>Micromonosporales</taxon>
        <taxon>Micromonosporaceae</taxon>
        <taxon>Asanoa</taxon>
    </lineage>
</organism>
<evidence type="ECO:0000313" key="6">
    <source>
        <dbReference type="EMBL" id="SDZ49859.1"/>
    </source>
</evidence>
<dbReference type="SUPFAM" id="SSF46689">
    <property type="entry name" value="Homeodomain-like"/>
    <property type="match status" value="1"/>
</dbReference>
<dbReference type="PROSITE" id="PS50977">
    <property type="entry name" value="HTH_TETR_2"/>
    <property type="match status" value="1"/>
</dbReference>
<dbReference type="AlphaFoldDB" id="A0A1H3TKG7"/>
<reference evidence="7" key="1">
    <citation type="submission" date="2016-10" db="EMBL/GenBank/DDBJ databases">
        <authorList>
            <person name="Varghese N."/>
            <person name="Submissions S."/>
        </authorList>
    </citation>
    <scope>NUCLEOTIDE SEQUENCE [LARGE SCALE GENOMIC DNA]</scope>
    <source>
        <strain evidence="7">DSM 44718</strain>
    </source>
</reference>
<feature type="domain" description="HTH tetR-type" evidence="5">
    <location>
        <begin position="5"/>
        <end position="65"/>
    </location>
</feature>
<evidence type="ECO:0000259" key="5">
    <source>
        <dbReference type="PROSITE" id="PS50977"/>
    </source>
</evidence>
<dbReference type="EMBL" id="FNQB01000003">
    <property type="protein sequence ID" value="SDZ49859.1"/>
    <property type="molecule type" value="Genomic_DNA"/>
</dbReference>
<dbReference type="PRINTS" id="PR00455">
    <property type="entry name" value="HTHTETR"/>
</dbReference>
<dbReference type="STRING" id="137265.SAMN05421684_5802"/>
<protein>
    <submittedName>
        <fullName evidence="6">Transcriptional regulator, TetR family</fullName>
    </submittedName>
</protein>
<accession>A0A1H3TKG7</accession>
<dbReference type="Proteomes" id="UP000199632">
    <property type="component" value="Unassembled WGS sequence"/>
</dbReference>
<dbReference type="InterPro" id="IPR050109">
    <property type="entry name" value="HTH-type_TetR-like_transc_reg"/>
</dbReference>
<evidence type="ECO:0000313" key="7">
    <source>
        <dbReference type="Proteomes" id="UP000199632"/>
    </source>
</evidence>
<dbReference type="InterPro" id="IPR001647">
    <property type="entry name" value="HTH_TetR"/>
</dbReference>
<proteinExistence type="predicted"/>
<dbReference type="PANTHER" id="PTHR30055">
    <property type="entry name" value="HTH-TYPE TRANSCRIPTIONAL REGULATOR RUTR"/>
    <property type="match status" value="1"/>
</dbReference>
<dbReference type="PANTHER" id="PTHR30055:SF234">
    <property type="entry name" value="HTH-TYPE TRANSCRIPTIONAL REGULATOR BETI"/>
    <property type="match status" value="1"/>
</dbReference>
<keyword evidence="1" id="KW-0805">Transcription regulation</keyword>